<gene>
    <name evidence="2" type="ORF">J2S76_001941</name>
</gene>
<proteinExistence type="predicted"/>
<comment type="caution">
    <text evidence="2">The sequence shown here is derived from an EMBL/GenBank/DDBJ whole genome shotgun (WGS) entry which is preliminary data.</text>
</comment>
<dbReference type="Proteomes" id="UP001238467">
    <property type="component" value="Unassembled WGS sequence"/>
</dbReference>
<reference evidence="2 3" key="1">
    <citation type="submission" date="2023-07" db="EMBL/GenBank/DDBJ databases">
        <title>Genomic Encyclopedia of Type Strains, Phase IV (KMG-IV): sequencing the most valuable type-strain genomes for metagenomic binning, comparative biology and taxonomic classification.</title>
        <authorList>
            <person name="Goeker M."/>
        </authorList>
    </citation>
    <scope>NUCLEOTIDE SEQUENCE [LARGE SCALE GENOMIC DNA]</scope>
    <source>
        <strain evidence="2 3">DSM 1277</strain>
    </source>
</reference>
<dbReference type="Pfam" id="PF11911">
    <property type="entry name" value="DUF3429"/>
    <property type="match status" value="1"/>
</dbReference>
<name>A0ABU0DGI2_9HYPH</name>
<evidence type="ECO:0000313" key="2">
    <source>
        <dbReference type="EMBL" id="MDQ0347517.1"/>
    </source>
</evidence>
<evidence type="ECO:0008006" key="4">
    <source>
        <dbReference type="Google" id="ProtNLM"/>
    </source>
</evidence>
<dbReference type="PANTHER" id="PTHR15887">
    <property type="entry name" value="TRANSMEMBRANE PROTEIN 69"/>
    <property type="match status" value="1"/>
</dbReference>
<keyword evidence="1" id="KW-0812">Transmembrane</keyword>
<dbReference type="InterPro" id="IPR021836">
    <property type="entry name" value="DUF3429"/>
</dbReference>
<feature type="transmembrane region" description="Helical" evidence="1">
    <location>
        <begin position="126"/>
        <end position="147"/>
    </location>
</feature>
<feature type="transmembrane region" description="Helical" evidence="1">
    <location>
        <begin position="98"/>
        <end position="114"/>
    </location>
</feature>
<dbReference type="EMBL" id="JAUSUH010000003">
    <property type="protein sequence ID" value="MDQ0347517.1"/>
    <property type="molecule type" value="Genomic_DNA"/>
</dbReference>
<protein>
    <recommendedName>
        <fullName evidence="4">DUF3429 domain-containing protein</fullName>
    </recommendedName>
</protein>
<feature type="transmembrane region" description="Helical" evidence="1">
    <location>
        <begin position="73"/>
        <end position="92"/>
    </location>
</feature>
<dbReference type="PANTHER" id="PTHR15887:SF1">
    <property type="entry name" value="TRANSMEMBRANE PROTEIN 69"/>
    <property type="match status" value="1"/>
</dbReference>
<feature type="transmembrane region" description="Helical" evidence="1">
    <location>
        <begin position="46"/>
        <end position="66"/>
    </location>
</feature>
<evidence type="ECO:0000313" key="3">
    <source>
        <dbReference type="Proteomes" id="UP001238467"/>
    </source>
</evidence>
<keyword evidence="1" id="KW-1133">Transmembrane helix</keyword>
<keyword evidence="1" id="KW-0472">Membrane</keyword>
<sequence>MRSAPASSPRAPNVRVTAWLLASAGTLPFLAAIADAAVLGAGRVGTVQIYGALIASFVCGMHWAAALFAPQTLAVRLFVLSNVAALLAWLAALLAPQPGFLILAAIFVALLGVDQHLRVRGLWPDWFWKLRVAISAVVVSACVWIGLTA</sequence>
<evidence type="ECO:0000256" key="1">
    <source>
        <dbReference type="SAM" id="Phobius"/>
    </source>
</evidence>
<accession>A0ABU0DGI2</accession>
<keyword evidence="3" id="KW-1185">Reference proteome</keyword>
<dbReference type="RefSeq" id="WP_307059886.1">
    <property type="nucleotide sequence ID" value="NZ_JAUSUH010000003.1"/>
</dbReference>
<organism evidence="2 3">
    <name type="scientific">Ancylobacter vacuolatus</name>
    <dbReference type="NCBI Taxonomy" id="223389"/>
    <lineage>
        <taxon>Bacteria</taxon>
        <taxon>Pseudomonadati</taxon>
        <taxon>Pseudomonadota</taxon>
        <taxon>Alphaproteobacteria</taxon>
        <taxon>Hyphomicrobiales</taxon>
        <taxon>Xanthobacteraceae</taxon>
        <taxon>Ancylobacter</taxon>
    </lineage>
</organism>